<organism evidence="1 2">
    <name type="scientific">Magnetospirillum sulfuroxidans</name>
    <dbReference type="NCBI Taxonomy" id="611300"/>
    <lineage>
        <taxon>Bacteria</taxon>
        <taxon>Pseudomonadati</taxon>
        <taxon>Pseudomonadota</taxon>
        <taxon>Alphaproteobacteria</taxon>
        <taxon>Rhodospirillales</taxon>
        <taxon>Rhodospirillaceae</taxon>
        <taxon>Magnetospirillum</taxon>
    </lineage>
</organism>
<protein>
    <submittedName>
        <fullName evidence="1">Uncharacterized protein</fullName>
    </submittedName>
</protein>
<dbReference type="RefSeq" id="WP_211546782.1">
    <property type="nucleotide sequence ID" value="NZ_JAGTUF010000003.1"/>
</dbReference>
<gene>
    <name evidence="1" type="ORF">KEC16_05840</name>
</gene>
<dbReference type="EMBL" id="JAGTUF010000003">
    <property type="protein sequence ID" value="MBR9971228.1"/>
    <property type="molecule type" value="Genomic_DNA"/>
</dbReference>
<sequence>MSGGTITMAKTNFTAGEVSLDMLGRGDLSAYANGAKRLRNVFISPIGGVSRRAGLRHVDMAQGSGRLIAFEFNTDQTYLLVLTDLHLAIYADGIFVAEMSTPWSGAQLKQINWTQTADTLLIVHPEVAPRKLTRTSHSAWTIAAWSFYEADGVIQQPYHKFADDAVTLQPSASSGTISLTASAAVFVAGHVGTRFRLQQKEVEITAVASATQASATVKQNLVNTSTHKDWEEQALSAVRGWPVSVCFHQDRLVIGGSRDQPNRLWLSKSSDLFNFDLGEALDDEAIEFALLSDQVNAIRNVFSGRHLQVFTSGAEWMVSGQPLTPTSIQLTRQTRVGSPVDRTVPPRDVDGATLFVSRNGQDLREFLFADVEQAYQSTDLAMLAKHVMQAPIDQDYDAGRRLFHVVMGDGSLSTVTVFRAEKVTAWTTHATDGRFVSVAVVEGEVYALIDRAGLVSIERFDSALALDAALSGAAETAKTVWTGLHHLEGREVRVLADGAAIETAQVSDGAVTLSEPAKTVQIGLPFTHEIEPLPPVVQTAGGAGPGTVVRLIRAHFRLLDTQALHLDTGKGPTPIPFRRFGRHAFDSGPPLFSGDVQMRAIGWKRDAFAPLWRISQDAPLPCTILAVATEMKVSS</sequence>
<dbReference type="Proteomes" id="UP000680714">
    <property type="component" value="Unassembled WGS sequence"/>
</dbReference>
<accession>A0ABS5IBV6</accession>
<keyword evidence="2" id="KW-1185">Reference proteome</keyword>
<evidence type="ECO:0000313" key="1">
    <source>
        <dbReference type="EMBL" id="MBR9971228.1"/>
    </source>
</evidence>
<proteinExistence type="predicted"/>
<evidence type="ECO:0000313" key="2">
    <source>
        <dbReference type="Proteomes" id="UP000680714"/>
    </source>
</evidence>
<reference evidence="1 2" key="1">
    <citation type="submission" date="2021-04" db="EMBL/GenBank/DDBJ databases">
        <title>Magnetospirillum sulfuroxidans sp. nov., a facultative chemolithoautotrophic sulfur-oxidizing alphaproteobacterium isolated from freshwater sediment and proposals for Paramagetospirillum gen. nov., and Magnetospirillaceae fam. nov.</title>
        <authorList>
            <person name="Koziaeva V."/>
            <person name="Geelhoed J.S."/>
            <person name="Sorokin D.Y."/>
            <person name="Grouzdev D.S."/>
        </authorList>
    </citation>
    <scope>NUCLEOTIDE SEQUENCE [LARGE SCALE GENOMIC DNA]</scope>
    <source>
        <strain evidence="1 2">J10</strain>
    </source>
</reference>
<comment type="caution">
    <text evidence="1">The sequence shown here is derived from an EMBL/GenBank/DDBJ whole genome shotgun (WGS) entry which is preliminary data.</text>
</comment>
<name>A0ABS5IBV6_9PROT</name>